<dbReference type="Pfam" id="PF15072">
    <property type="entry name" value="HROB"/>
    <property type="match status" value="1"/>
</dbReference>
<feature type="domain" description="Homologous recombination OB-fold protein OB-fold" evidence="2">
    <location>
        <begin position="119"/>
        <end position="203"/>
    </location>
</feature>
<dbReference type="InterPro" id="IPR028045">
    <property type="entry name" value="HROB"/>
</dbReference>
<reference evidence="3" key="1">
    <citation type="submission" date="2023-07" db="EMBL/GenBank/DDBJ databases">
        <title>A chromosome-level genome assembly of Lolium multiflorum.</title>
        <authorList>
            <person name="Chen Y."/>
            <person name="Copetti D."/>
            <person name="Kolliker R."/>
            <person name="Studer B."/>
        </authorList>
    </citation>
    <scope>NUCLEOTIDE SEQUENCE</scope>
    <source>
        <strain evidence="3">02402/16</strain>
        <tissue evidence="3">Leaf</tissue>
    </source>
</reference>
<evidence type="ECO:0000313" key="3">
    <source>
        <dbReference type="EMBL" id="KAK1628550.1"/>
    </source>
</evidence>
<comment type="caution">
    <text evidence="3">The sequence shown here is derived from an EMBL/GenBank/DDBJ whole genome shotgun (WGS) entry which is preliminary data.</text>
</comment>
<feature type="compositionally biased region" description="Polar residues" evidence="1">
    <location>
        <begin position="214"/>
        <end position="227"/>
    </location>
</feature>
<evidence type="ECO:0000313" key="4">
    <source>
        <dbReference type="Proteomes" id="UP001231189"/>
    </source>
</evidence>
<keyword evidence="4" id="KW-1185">Reference proteome</keyword>
<dbReference type="GO" id="GO:0000725">
    <property type="term" value="P:recombinational repair"/>
    <property type="evidence" value="ECO:0007669"/>
    <property type="project" value="InterPro"/>
</dbReference>
<dbReference type="AlphaFoldDB" id="A0AAD8RN88"/>
<organism evidence="3 4">
    <name type="scientific">Lolium multiflorum</name>
    <name type="common">Italian ryegrass</name>
    <name type="synonym">Lolium perenne subsp. multiflorum</name>
    <dbReference type="NCBI Taxonomy" id="4521"/>
    <lineage>
        <taxon>Eukaryota</taxon>
        <taxon>Viridiplantae</taxon>
        <taxon>Streptophyta</taxon>
        <taxon>Embryophyta</taxon>
        <taxon>Tracheophyta</taxon>
        <taxon>Spermatophyta</taxon>
        <taxon>Magnoliopsida</taxon>
        <taxon>Liliopsida</taxon>
        <taxon>Poales</taxon>
        <taxon>Poaceae</taxon>
        <taxon>BOP clade</taxon>
        <taxon>Pooideae</taxon>
        <taxon>Poodae</taxon>
        <taxon>Poeae</taxon>
        <taxon>Poeae Chloroplast Group 2 (Poeae type)</taxon>
        <taxon>Loliodinae</taxon>
        <taxon>Loliinae</taxon>
        <taxon>Lolium</taxon>
    </lineage>
</organism>
<dbReference type="Proteomes" id="UP001231189">
    <property type="component" value="Unassembled WGS sequence"/>
</dbReference>
<evidence type="ECO:0000256" key="1">
    <source>
        <dbReference type="SAM" id="MobiDB-lite"/>
    </source>
</evidence>
<feature type="region of interest" description="Disordered" evidence="1">
    <location>
        <begin position="367"/>
        <end position="388"/>
    </location>
</feature>
<accession>A0AAD8RN88</accession>
<evidence type="ECO:0000259" key="2">
    <source>
        <dbReference type="Pfam" id="PF15072"/>
    </source>
</evidence>
<dbReference type="PANTHER" id="PTHR14523">
    <property type="entry name" value="UNCHARACTERIZED PROTEIN C17ORF53 HOMOLOG"/>
    <property type="match status" value="1"/>
</dbReference>
<dbReference type="EMBL" id="JAUUTY010000005">
    <property type="protein sequence ID" value="KAK1628550.1"/>
    <property type="molecule type" value="Genomic_DNA"/>
</dbReference>
<dbReference type="PANTHER" id="PTHR14523:SF1">
    <property type="entry name" value="HOMOLOGOUS RECOMBINATION OB-FOLD PROTEIN"/>
    <property type="match status" value="1"/>
</dbReference>
<protein>
    <recommendedName>
        <fullName evidence="2">Homologous recombination OB-fold protein OB-fold domain-containing protein</fullName>
    </recommendedName>
</protein>
<feature type="region of interest" description="Disordered" evidence="1">
    <location>
        <begin position="456"/>
        <end position="481"/>
    </location>
</feature>
<feature type="region of interest" description="Disordered" evidence="1">
    <location>
        <begin position="207"/>
        <end position="242"/>
    </location>
</feature>
<feature type="compositionally biased region" description="Polar residues" evidence="1">
    <location>
        <begin position="407"/>
        <end position="427"/>
    </location>
</feature>
<dbReference type="InterPro" id="IPR058570">
    <property type="entry name" value="HROB_OB"/>
</dbReference>
<sequence>MAAQLPSAAASAKEAAAWADALDVDDSDLHHNLPSSSVPLRPCTTSHHRRIPGPVSAVQDAMRLRSPLSSVPAVRADGQPADTDFQLDSWLRALQDLGDARGWQQPGIGKIRVDRGLDRACRVVGMVTMCTPNGFGDLMLNMKDPSGTIDASVHKKVLSNENISKGLSVGSVIILKQVAVFRPSNTVCYLNVTQKNIEKVLKKDSVTPCKQVVPPSNSERQSQQPGQGDSMEREAGAETSDGMTSILSKISRTKESPMAELLSDNGVNSSILRRNKDIHGVQNHHEELFEQMDLSSQIQNSPGSSSSQRLQKIIHSMNPANCQVKQGGSAPKCRISSEAQRSTDDVMRKLIGVDTMKPVSKDITVAEGSCHNRGTPDESMDADTRCRSEKPQEIGLQKMVEGHSLGHVSNSNRDEGQQQNPSANTRCSQSILGESSVMGPSTDSTQASCTGNLRRLSDDEWMHPSRKKQKSDAIVSDGNGARMNDSINTSSMDNSLNIGLDDITEGFHGNDSSIRKFEHQQKDLHAASAGTLQPTQENCSISATSGTSLSNHKMVSVAPVAEWTDEQLSELFADY</sequence>
<name>A0AAD8RN88_LOLMU</name>
<proteinExistence type="predicted"/>
<feature type="region of interest" description="Disordered" evidence="1">
    <location>
        <begin position="405"/>
        <end position="427"/>
    </location>
</feature>
<gene>
    <name evidence="3" type="ORF">QYE76_002865</name>
</gene>